<dbReference type="Proteomes" id="UP001472677">
    <property type="component" value="Unassembled WGS sequence"/>
</dbReference>
<gene>
    <name evidence="1" type="ORF">V6N12_052621</name>
</gene>
<evidence type="ECO:0000313" key="1">
    <source>
        <dbReference type="EMBL" id="KAK8513433.1"/>
    </source>
</evidence>
<organism evidence="1 2">
    <name type="scientific">Hibiscus sabdariffa</name>
    <name type="common">roselle</name>
    <dbReference type="NCBI Taxonomy" id="183260"/>
    <lineage>
        <taxon>Eukaryota</taxon>
        <taxon>Viridiplantae</taxon>
        <taxon>Streptophyta</taxon>
        <taxon>Embryophyta</taxon>
        <taxon>Tracheophyta</taxon>
        <taxon>Spermatophyta</taxon>
        <taxon>Magnoliopsida</taxon>
        <taxon>eudicotyledons</taxon>
        <taxon>Gunneridae</taxon>
        <taxon>Pentapetalae</taxon>
        <taxon>rosids</taxon>
        <taxon>malvids</taxon>
        <taxon>Malvales</taxon>
        <taxon>Malvaceae</taxon>
        <taxon>Malvoideae</taxon>
        <taxon>Hibiscus</taxon>
    </lineage>
</organism>
<dbReference type="PANTHER" id="PTHR46400">
    <property type="entry name" value="RING/U-BOX SUPERFAMILY PROTEIN"/>
    <property type="match status" value="1"/>
</dbReference>
<comment type="caution">
    <text evidence="1">The sequence shown here is derived from an EMBL/GenBank/DDBJ whole genome shotgun (WGS) entry which is preliminary data.</text>
</comment>
<sequence length="144" mass="16304">MVHKAKCSKTLSKYAGHLARLHISLLELLELGESVGTQNRGLSQELVSLLPVSKYKCSLFSRKKSRNERCNTKEMRDGLPCLANISTMLDVAPNGLASISALQRERKRNTGDEWPRESAANQLFCRRRATQLSSKRFLMLLVWD</sequence>
<reference evidence="1 2" key="1">
    <citation type="journal article" date="2024" name="G3 (Bethesda)">
        <title>Genome assembly of Hibiscus sabdariffa L. provides insights into metabolisms of medicinal natural products.</title>
        <authorList>
            <person name="Kim T."/>
        </authorList>
    </citation>
    <scope>NUCLEOTIDE SEQUENCE [LARGE SCALE GENOMIC DNA]</scope>
    <source>
        <strain evidence="1">TK-2024</strain>
        <tissue evidence="1">Old leaves</tissue>
    </source>
</reference>
<accession>A0ABR2C234</accession>
<dbReference type="PANTHER" id="PTHR46400:SF5">
    <property type="entry name" value="RING-TYPE DOMAIN-CONTAINING PROTEIN"/>
    <property type="match status" value="1"/>
</dbReference>
<name>A0ABR2C234_9ROSI</name>
<dbReference type="EMBL" id="JBBPBM010000069">
    <property type="protein sequence ID" value="KAK8513433.1"/>
    <property type="molecule type" value="Genomic_DNA"/>
</dbReference>
<dbReference type="InterPro" id="IPR033276">
    <property type="entry name" value="BB"/>
</dbReference>
<keyword evidence="2" id="KW-1185">Reference proteome</keyword>
<protein>
    <submittedName>
        <fullName evidence="1">Uncharacterized protein</fullName>
    </submittedName>
</protein>
<evidence type="ECO:0000313" key="2">
    <source>
        <dbReference type="Proteomes" id="UP001472677"/>
    </source>
</evidence>
<proteinExistence type="predicted"/>